<name>A0A261SK37_9BORD</name>
<evidence type="ECO:0000313" key="2">
    <source>
        <dbReference type="EMBL" id="OZI37535.1"/>
    </source>
</evidence>
<sequence length="280" mass="30588">MEETTLGTPAGARKALPPGACDSHLHLYDTAIIDAPAAPNPLAGCTAGRYRALRDSLGLRRAVVVTPAPHVVDNRVTLAAIQALGARDTRGVGVVFPDVTDAELRRLHEGGIRGIRFTVAIPRTAVTRIDMIEALAPRVHELGWHVQLHMTPSQIVESRSIIERLPCAIVFDHLARLADGPLDERAWAIVQDRLQAGKTWVKLSGYYLAADAGKARDVARKLAAAAPERMVWGSDWPHPTEMPTPPETARTLDALEDWIPDAGQRKRILVDNPEQLYGFE</sequence>
<dbReference type="GO" id="GO:0016787">
    <property type="term" value="F:hydrolase activity"/>
    <property type="evidence" value="ECO:0007669"/>
    <property type="project" value="InterPro"/>
</dbReference>
<evidence type="ECO:0000313" key="3">
    <source>
        <dbReference type="Proteomes" id="UP000216020"/>
    </source>
</evidence>
<dbReference type="EMBL" id="NEVM01000001">
    <property type="protein sequence ID" value="OZI37535.1"/>
    <property type="molecule type" value="Genomic_DNA"/>
</dbReference>
<dbReference type="AlphaFoldDB" id="A0A261SK37"/>
<dbReference type="InterPro" id="IPR052358">
    <property type="entry name" value="Aro_Compnd_Degr_Hydrolases"/>
</dbReference>
<dbReference type="PANTHER" id="PTHR35563">
    <property type="entry name" value="BARREL METAL-DEPENDENT HYDROLASE, PUTATIVE (AFU_ORTHOLOGUE AFUA_1G16240)-RELATED"/>
    <property type="match status" value="1"/>
</dbReference>
<gene>
    <name evidence="2" type="ORF">CAL29_03765</name>
</gene>
<dbReference type="Proteomes" id="UP000216020">
    <property type="component" value="Unassembled WGS sequence"/>
</dbReference>
<dbReference type="SUPFAM" id="SSF51556">
    <property type="entry name" value="Metallo-dependent hydrolases"/>
    <property type="match status" value="1"/>
</dbReference>
<dbReference type="InterPro" id="IPR006680">
    <property type="entry name" value="Amidohydro-rel"/>
</dbReference>
<dbReference type="Gene3D" id="3.20.20.140">
    <property type="entry name" value="Metal-dependent hydrolases"/>
    <property type="match status" value="1"/>
</dbReference>
<dbReference type="RefSeq" id="WP_094851641.1">
    <property type="nucleotide sequence ID" value="NZ_NEVM01000001.1"/>
</dbReference>
<dbReference type="PANTHER" id="PTHR35563:SF2">
    <property type="entry name" value="BARREL METAL-DEPENDENT HYDROLASE, PUTATIVE (AFU_ORTHOLOGUE AFUA_1G16240)-RELATED"/>
    <property type="match status" value="1"/>
</dbReference>
<dbReference type="InterPro" id="IPR032466">
    <property type="entry name" value="Metal_Hydrolase"/>
</dbReference>
<evidence type="ECO:0000259" key="1">
    <source>
        <dbReference type="Pfam" id="PF04909"/>
    </source>
</evidence>
<dbReference type="OrthoDB" id="9787654at2"/>
<protein>
    <recommendedName>
        <fullName evidence="1">Amidohydrolase-related domain-containing protein</fullName>
    </recommendedName>
</protein>
<accession>A0A261SK37</accession>
<keyword evidence="3" id="KW-1185">Reference proteome</keyword>
<dbReference type="Pfam" id="PF04909">
    <property type="entry name" value="Amidohydro_2"/>
    <property type="match status" value="1"/>
</dbReference>
<proteinExistence type="predicted"/>
<feature type="domain" description="Amidohydrolase-related" evidence="1">
    <location>
        <begin position="21"/>
        <end position="279"/>
    </location>
</feature>
<reference evidence="3" key="1">
    <citation type="submission" date="2017-05" db="EMBL/GenBank/DDBJ databases">
        <title>Complete and WGS of Bordetella genogroups.</title>
        <authorList>
            <person name="Spilker T."/>
            <person name="Lipuma J."/>
        </authorList>
    </citation>
    <scope>NUCLEOTIDE SEQUENCE [LARGE SCALE GENOMIC DNA]</scope>
    <source>
        <strain evidence="3">AU16122</strain>
    </source>
</reference>
<comment type="caution">
    <text evidence="2">The sequence shown here is derived from an EMBL/GenBank/DDBJ whole genome shotgun (WGS) entry which is preliminary data.</text>
</comment>
<organism evidence="2 3">
    <name type="scientific">Bordetella genomosp. 10</name>
    <dbReference type="NCBI Taxonomy" id="1416804"/>
    <lineage>
        <taxon>Bacteria</taxon>
        <taxon>Pseudomonadati</taxon>
        <taxon>Pseudomonadota</taxon>
        <taxon>Betaproteobacteria</taxon>
        <taxon>Burkholderiales</taxon>
        <taxon>Alcaligenaceae</taxon>
        <taxon>Bordetella</taxon>
    </lineage>
</organism>